<protein>
    <recommendedName>
        <fullName evidence="3">Winged helix DNA-binding domain-containing protein</fullName>
    </recommendedName>
</protein>
<reference evidence="1" key="1">
    <citation type="submission" date="2021-01" db="EMBL/GenBank/DDBJ databases">
        <title>Whole genome shotgun sequence of Spirilliplanes yamanashiensis NBRC 15828.</title>
        <authorList>
            <person name="Komaki H."/>
            <person name="Tamura T."/>
        </authorList>
    </citation>
    <scope>NUCLEOTIDE SEQUENCE</scope>
    <source>
        <strain evidence="1">NBRC 15828</strain>
    </source>
</reference>
<dbReference type="Pfam" id="PF06224">
    <property type="entry name" value="AlkZ-like"/>
    <property type="match status" value="1"/>
</dbReference>
<dbReference type="EMBL" id="BOOY01000027">
    <property type="protein sequence ID" value="GIJ04377.1"/>
    <property type="molecule type" value="Genomic_DNA"/>
</dbReference>
<dbReference type="PANTHER" id="PTHR38479:SF2">
    <property type="entry name" value="WINGED HELIX DNA-BINDING DOMAIN-CONTAINING PROTEIN"/>
    <property type="match status" value="1"/>
</dbReference>
<evidence type="ECO:0000313" key="2">
    <source>
        <dbReference type="Proteomes" id="UP000652013"/>
    </source>
</evidence>
<sequence length="361" mass="38366">MADLTAAGALRLRLGSLLLAGPPRHTTVAGVVEWFGAMQGQDLASVMWSLGLRLPGTTAAGVHEALERREALRTWPMRGTVHLVPCRDARWLLALTGERALAGVASRRATLGLTEAMADRGVEVLAAALAGRRLTRAECVQVLADAGITASGQIGYHMLWYASQRGVACIAPNAGKEQTFALLSDWAPDQATPTPDEALATLTLRYYRSHGPATRADLGRWAGLKIAEVRRGVAAAGDALTTVTVDGTEMIVASDALDADVPPVLVLPGFDEYLLGYKDRSLMLDDAHKQAIVPGNNGVFQPTVVLAGRVAATWRRTVTAKAVTVDVRPLTPLDGAGRARVEAAFEPYAAYLGLPGRVRWP</sequence>
<organism evidence="1 2">
    <name type="scientific">Spirilliplanes yamanashiensis</name>
    <dbReference type="NCBI Taxonomy" id="42233"/>
    <lineage>
        <taxon>Bacteria</taxon>
        <taxon>Bacillati</taxon>
        <taxon>Actinomycetota</taxon>
        <taxon>Actinomycetes</taxon>
        <taxon>Micromonosporales</taxon>
        <taxon>Micromonosporaceae</taxon>
        <taxon>Spirilliplanes</taxon>
    </lineage>
</organism>
<comment type="caution">
    <text evidence="1">The sequence shown here is derived from an EMBL/GenBank/DDBJ whole genome shotgun (WGS) entry which is preliminary data.</text>
</comment>
<evidence type="ECO:0000313" key="1">
    <source>
        <dbReference type="EMBL" id="GIJ04377.1"/>
    </source>
</evidence>
<accession>A0A8J4DJN2</accession>
<dbReference type="Proteomes" id="UP000652013">
    <property type="component" value="Unassembled WGS sequence"/>
</dbReference>
<dbReference type="RefSeq" id="WP_203939616.1">
    <property type="nucleotide sequence ID" value="NZ_BAAAGJ010000005.1"/>
</dbReference>
<evidence type="ECO:0008006" key="3">
    <source>
        <dbReference type="Google" id="ProtNLM"/>
    </source>
</evidence>
<dbReference type="InterPro" id="IPR009351">
    <property type="entry name" value="AlkZ-like"/>
</dbReference>
<gene>
    <name evidence="1" type="ORF">Sya03_37290</name>
</gene>
<name>A0A8J4DJN2_9ACTN</name>
<dbReference type="AlphaFoldDB" id="A0A8J4DJN2"/>
<keyword evidence="2" id="KW-1185">Reference proteome</keyword>
<dbReference type="PANTHER" id="PTHR38479">
    <property type="entry name" value="LMO0824 PROTEIN"/>
    <property type="match status" value="1"/>
</dbReference>
<proteinExistence type="predicted"/>